<name>A0AA87ZKA7_FICCA</name>
<comment type="caution">
    <text evidence="2">The sequence shown here is derived from an EMBL/GenBank/DDBJ whole genome shotgun (WGS) entry which is preliminary data.</text>
</comment>
<evidence type="ECO:0000313" key="3">
    <source>
        <dbReference type="Proteomes" id="UP001187192"/>
    </source>
</evidence>
<dbReference type="AlphaFoldDB" id="A0AA87ZKA7"/>
<sequence>MEKEGVLGLATGTGVGLGSIAEAIGDGEGRDMGSATGVLRGGGGR</sequence>
<feature type="region of interest" description="Disordered" evidence="1">
    <location>
        <begin position="23"/>
        <end position="45"/>
    </location>
</feature>
<evidence type="ECO:0000256" key="1">
    <source>
        <dbReference type="SAM" id="MobiDB-lite"/>
    </source>
</evidence>
<proteinExistence type="predicted"/>
<keyword evidence="3" id="KW-1185">Reference proteome</keyword>
<gene>
    <name evidence="2" type="ORF">TIFTF001_044954</name>
</gene>
<accession>A0AA87ZKA7</accession>
<organism evidence="2 3">
    <name type="scientific">Ficus carica</name>
    <name type="common">Common fig</name>
    <dbReference type="NCBI Taxonomy" id="3494"/>
    <lineage>
        <taxon>Eukaryota</taxon>
        <taxon>Viridiplantae</taxon>
        <taxon>Streptophyta</taxon>
        <taxon>Embryophyta</taxon>
        <taxon>Tracheophyta</taxon>
        <taxon>Spermatophyta</taxon>
        <taxon>Magnoliopsida</taxon>
        <taxon>eudicotyledons</taxon>
        <taxon>Gunneridae</taxon>
        <taxon>Pentapetalae</taxon>
        <taxon>rosids</taxon>
        <taxon>fabids</taxon>
        <taxon>Rosales</taxon>
        <taxon>Moraceae</taxon>
        <taxon>Ficeae</taxon>
        <taxon>Ficus</taxon>
    </lineage>
</organism>
<reference evidence="2" key="1">
    <citation type="submission" date="2023-07" db="EMBL/GenBank/DDBJ databases">
        <title>draft genome sequence of fig (Ficus carica).</title>
        <authorList>
            <person name="Takahashi T."/>
            <person name="Nishimura K."/>
        </authorList>
    </citation>
    <scope>NUCLEOTIDE SEQUENCE</scope>
</reference>
<dbReference type="EMBL" id="BTGU01003637">
    <property type="protein sequence ID" value="GMN34864.1"/>
    <property type="molecule type" value="Genomic_DNA"/>
</dbReference>
<protein>
    <submittedName>
        <fullName evidence="2">Uncharacterized protein</fullName>
    </submittedName>
</protein>
<evidence type="ECO:0000313" key="2">
    <source>
        <dbReference type="EMBL" id="GMN34864.1"/>
    </source>
</evidence>
<dbReference type="Proteomes" id="UP001187192">
    <property type="component" value="Unassembled WGS sequence"/>
</dbReference>